<dbReference type="GO" id="GO:0004672">
    <property type="term" value="F:protein kinase activity"/>
    <property type="evidence" value="ECO:0007669"/>
    <property type="project" value="InterPro"/>
</dbReference>
<dbReference type="Gene3D" id="1.10.510.10">
    <property type="entry name" value="Transferase(Phosphotransferase) domain 1"/>
    <property type="match status" value="1"/>
</dbReference>
<dbReference type="PANTHER" id="PTHR37542">
    <property type="entry name" value="HELO DOMAIN-CONTAINING PROTEIN-RELATED"/>
    <property type="match status" value="1"/>
</dbReference>
<dbReference type="PROSITE" id="PS50011">
    <property type="entry name" value="PROTEIN_KINASE_DOM"/>
    <property type="match status" value="1"/>
</dbReference>
<comment type="caution">
    <text evidence="2">The sequence shown here is derived from an EMBL/GenBank/DDBJ whole genome shotgun (WGS) entry which is preliminary data.</text>
</comment>
<gene>
    <name evidence="2" type="ORF">LTR97_003997</name>
</gene>
<dbReference type="Proteomes" id="UP001310594">
    <property type="component" value="Unassembled WGS sequence"/>
</dbReference>
<dbReference type="GO" id="GO:0005524">
    <property type="term" value="F:ATP binding"/>
    <property type="evidence" value="ECO:0007669"/>
    <property type="project" value="InterPro"/>
</dbReference>
<protein>
    <recommendedName>
        <fullName evidence="1">Protein kinase domain-containing protein</fullName>
    </recommendedName>
</protein>
<sequence>MELAAAASIVTIVSTVLKHGNTVVELYLSLKDARPEVNERVTQVKSHWHRTRVQIEFIERTWTSLRIEHQANQAEILTLLNNKLKYAERKVQGLVKKDKKPTNERPKVKRWKYVFLKSYLDNVINDLAKWQTLYDPSWFLIMTIASSVIDAELRKPGSSRSSEETAVLDSAKGVREAAALKSTPDFEKNVFLPAIERADLARIRYSSALVMRRPTSSSISIIEIVPCPTGDYVGDATRDIRRLASKLRRVDPKTFGILQCRGAIKIYANQGARLTSFHVVFKAASSGEPHTLREHLTNHTDHTLTERLIVAKRLATSVSYVHTLGFVHKNIRPENILGFSSDDEKLGAFYLIGFEHIRRADGKTYMRGDEELEKNLYRHPERQGSLPEEVYVMQHDIYSLGVCLLEIGLWNTFVTYNAKTDIVEAPGLALELCLEELRRKKPYAIKEHLVALAKRRLPQLMGEIYTEVVISCLRCLDSDSLDYGDEEDAEEKADDETLVGIQFIEQVCEHPSYLSLMPTLTMAQVLMKLNEISV</sequence>
<dbReference type="SUPFAM" id="SSF56112">
    <property type="entry name" value="Protein kinase-like (PK-like)"/>
    <property type="match status" value="1"/>
</dbReference>
<dbReference type="AlphaFoldDB" id="A0AAN7WN96"/>
<dbReference type="InterPro" id="IPR000719">
    <property type="entry name" value="Prot_kinase_dom"/>
</dbReference>
<name>A0AAN7WN96_9PEZI</name>
<dbReference type="PANTHER" id="PTHR37542:SF1">
    <property type="entry name" value="PRION-INHIBITION AND PROPAGATION HELO DOMAIN-CONTAINING PROTEIN"/>
    <property type="match status" value="1"/>
</dbReference>
<proteinExistence type="predicted"/>
<dbReference type="InterPro" id="IPR011009">
    <property type="entry name" value="Kinase-like_dom_sf"/>
</dbReference>
<dbReference type="EMBL" id="JAVRQU010000005">
    <property type="protein sequence ID" value="KAK5703051.1"/>
    <property type="molecule type" value="Genomic_DNA"/>
</dbReference>
<evidence type="ECO:0000313" key="2">
    <source>
        <dbReference type="EMBL" id="KAK5703051.1"/>
    </source>
</evidence>
<accession>A0AAN7WN96</accession>
<feature type="domain" description="Protein kinase" evidence="1">
    <location>
        <begin position="189"/>
        <end position="513"/>
    </location>
</feature>
<evidence type="ECO:0000313" key="3">
    <source>
        <dbReference type="Proteomes" id="UP001310594"/>
    </source>
</evidence>
<dbReference type="Pfam" id="PF00069">
    <property type="entry name" value="Pkinase"/>
    <property type="match status" value="1"/>
</dbReference>
<organism evidence="2 3">
    <name type="scientific">Elasticomyces elasticus</name>
    <dbReference type="NCBI Taxonomy" id="574655"/>
    <lineage>
        <taxon>Eukaryota</taxon>
        <taxon>Fungi</taxon>
        <taxon>Dikarya</taxon>
        <taxon>Ascomycota</taxon>
        <taxon>Pezizomycotina</taxon>
        <taxon>Dothideomycetes</taxon>
        <taxon>Dothideomycetidae</taxon>
        <taxon>Mycosphaerellales</taxon>
        <taxon>Teratosphaeriaceae</taxon>
        <taxon>Elasticomyces</taxon>
    </lineage>
</organism>
<reference evidence="2" key="1">
    <citation type="submission" date="2023-08" db="EMBL/GenBank/DDBJ databases">
        <title>Black Yeasts Isolated from many extreme environments.</title>
        <authorList>
            <person name="Coleine C."/>
            <person name="Stajich J.E."/>
            <person name="Selbmann L."/>
        </authorList>
    </citation>
    <scope>NUCLEOTIDE SEQUENCE</scope>
    <source>
        <strain evidence="2">CCFEE 5810</strain>
    </source>
</reference>
<evidence type="ECO:0000259" key="1">
    <source>
        <dbReference type="PROSITE" id="PS50011"/>
    </source>
</evidence>